<organism evidence="2 3">
    <name type="scientific">Streptomyces oceani</name>
    <dbReference type="NCBI Taxonomy" id="1075402"/>
    <lineage>
        <taxon>Bacteria</taxon>
        <taxon>Bacillati</taxon>
        <taxon>Actinomycetota</taxon>
        <taxon>Actinomycetes</taxon>
        <taxon>Kitasatosporales</taxon>
        <taxon>Streptomycetaceae</taxon>
        <taxon>Streptomyces</taxon>
    </lineage>
</organism>
<evidence type="ECO:0000259" key="1">
    <source>
        <dbReference type="Pfam" id="PF13460"/>
    </source>
</evidence>
<evidence type="ECO:0000313" key="2">
    <source>
        <dbReference type="EMBL" id="OEV03445.1"/>
    </source>
</evidence>
<dbReference type="EMBL" id="LJGU01000119">
    <property type="protein sequence ID" value="OEV03445.1"/>
    <property type="molecule type" value="Genomic_DNA"/>
</dbReference>
<feature type="domain" description="NAD(P)-binding" evidence="1">
    <location>
        <begin position="7"/>
        <end position="201"/>
    </location>
</feature>
<dbReference type="Proteomes" id="UP000176101">
    <property type="component" value="Unassembled WGS sequence"/>
</dbReference>
<evidence type="ECO:0000313" key="3">
    <source>
        <dbReference type="Proteomes" id="UP000176101"/>
    </source>
</evidence>
<dbReference type="Gene3D" id="3.40.50.720">
    <property type="entry name" value="NAD(P)-binding Rossmann-like Domain"/>
    <property type="match status" value="1"/>
</dbReference>
<dbReference type="OrthoDB" id="3763081at2"/>
<dbReference type="GO" id="GO:0004074">
    <property type="term" value="F:biliverdin reductase [NAD(P)H] activity"/>
    <property type="evidence" value="ECO:0007669"/>
    <property type="project" value="TreeGrafter"/>
</dbReference>
<dbReference type="PANTHER" id="PTHR43355:SF2">
    <property type="entry name" value="FLAVIN REDUCTASE (NADPH)"/>
    <property type="match status" value="1"/>
</dbReference>
<protein>
    <submittedName>
        <fullName evidence="2">Epimerase</fullName>
    </submittedName>
</protein>
<dbReference type="GO" id="GO:0042602">
    <property type="term" value="F:riboflavin reductase (NADPH) activity"/>
    <property type="evidence" value="ECO:0007669"/>
    <property type="project" value="TreeGrafter"/>
</dbReference>
<comment type="caution">
    <text evidence="2">The sequence shown here is derived from an EMBL/GenBank/DDBJ whole genome shotgun (WGS) entry which is preliminary data.</text>
</comment>
<dbReference type="AlphaFoldDB" id="A0A1E7KHT3"/>
<dbReference type="InterPro" id="IPR016040">
    <property type="entry name" value="NAD(P)-bd_dom"/>
</dbReference>
<dbReference type="PANTHER" id="PTHR43355">
    <property type="entry name" value="FLAVIN REDUCTASE (NADPH)"/>
    <property type="match status" value="1"/>
</dbReference>
<proteinExistence type="predicted"/>
<dbReference type="Pfam" id="PF13460">
    <property type="entry name" value="NAD_binding_10"/>
    <property type="match status" value="1"/>
</dbReference>
<sequence>MRLTVLGASGGTGQQLVRQALEHGHQVTAVLRDPARLPLEHEQLTLSTSDMTDPDALRDVVAGRDAVLSALGASGNKQAAALPIASTGIRAALTAMDATGVRRLVAVSAAPVGPTPRSETLTGRVLFRTLRRVFHGVYADLARMEEELRDSSTEWTVLRPPRLLDKPLTGRYARVPGGAVPRRHQISRADLAHAMLATLDDSGTVRKVLGVAS</sequence>
<dbReference type="SUPFAM" id="SSF51735">
    <property type="entry name" value="NAD(P)-binding Rossmann-fold domains"/>
    <property type="match status" value="1"/>
</dbReference>
<dbReference type="InterPro" id="IPR051606">
    <property type="entry name" value="Polyketide_Oxido-like"/>
</dbReference>
<accession>A0A1E7KHT3</accession>
<dbReference type="InterPro" id="IPR036291">
    <property type="entry name" value="NAD(P)-bd_dom_sf"/>
</dbReference>
<gene>
    <name evidence="2" type="ORF">AN216_11290</name>
</gene>
<keyword evidence="3" id="KW-1185">Reference proteome</keyword>
<name>A0A1E7KHT3_9ACTN</name>
<reference evidence="2 3" key="1">
    <citation type="journal article" date="2016" name="Front. Microbiol.">
        <title>Comparative Genomics Analysis of Streptomyces Species Reveals Their Adaptation to the Marine Environment and Their Diversity at the Genomic Level.</title>
        <authorList>
            <person name="Tian X."/>
            <person name="Zhang Z."/>
            <person name="Yang T."/>
            <person name="Chen M."/>
            <person name="Li J."/>
            <person name="Chen F."/>
            <person name="Yang J."/>
            <person name="Li W."/>
            <person name="Zhang B."/>
            <person name="Zhang Z."/>
            <person name="Wu J."/>
            <person name="Zhang C."/>
            <person name="Long L."/>
            <person name="Xiao J."/>
        </authorList>
    </citation>
    <scope>NUCLEOTIDE SEQUENCE [LARGE SCALE GENOMIC DNA]</scope>
    <source>
        <strain evidence="2 3">SCSIO 02100</strain>
    </source>
</reference>
<dbReference type="STRING" id="1075402.AN216_11290"/>
<dbReference type="RefSeq" id="WP_070196510.1">
    <property type="nucleotide sequence ID" value="NZ_LJGU01000119.1"/>
</dbReference>